<dbReference type="OrthoDB" id="396674at2"/>
<dbReference type="PANTHER" id="PTHR30408:SF12">
    <property type="entry name" value="TYPE I RESTRICTION ENZYME MJAVIII SPECIFICITY SUBUNIT"/>
    <property type="match status" value="1"/>
</dbReference>
<dbReference type="Pfam" id="PF01420">
    <property type="entry name" value="Methylase_S"/>
    <property type="match status" value="1"/>
</dbReference>
<dbReference type="PATRIC" id="fig|1212765.3.peg.107"/>
<evidence type="ECO:0000313" key="6">
    <source>
        <dbReference type="Proteomes" id="UP000006502"/>
    </source>
</evidence>
<accession>I7CEK3</accession>
<dbReference type="SUPFAM" id="SSF116734">
    <property type="entry name" value="DNA methylase specificity domain"/>
    <property type="match status" value="1"/>
</dbReference>
<proteinExistence type="inferred from homology"/>
<evidence type="ECO:0000256" key="1">
    <source>
        <dbReference type="ARBA" id="ARBA00010923"/>
    </source>
</evidence>
<dbReference type="EMBL" id="CP003731">
    <property type="protein sequence ID" value="AFO51671.1"/>
    <property type="molecule type" value="Genomic_DNA"/>
</dbReference>
<dbReference type="REBASE" id="55891">
    <property type="entry name" value="S.MhaPuORF450P"/>
</dbReference>
<keyword evidence="6" id="KW-1185">Reference proteome</keyword>
<dbReference type="KEGG" id="mhl:MHLP_00455"/>
<dbReference type="Gene3D" id="3.90.220.20">
    <property type="entry name" value="DNA methylase specificity domains"/>
    <property type="match status" value="1"/>
</dbReference>
<reference evidence="6" key="2">
    <citation type="submission" date="2012-07" db="EMBL/GenBank/DDBJ databases">
        <title>Complete genome sequence of 'Candidatus Mycoplasma haemolamae'.</title>
        <authorList>
            <person name="Guimaraes A.M.S."/>
            <person name="Toth B."/>
            <person name="Santos A.P."/>
            <person name="Nascimento N.C."/>
            <person name="Sojka J.E."/>
            <person name="Messick J.B."/>
        </authorList>
    </citation>
    <scope>NUCLEOTIDE SEQUENCE [LARGE SCALE GENOMIC DNA]</scope>
    <source>
        <strain evidence="6">Purdue</strain>
    </source>
</reference>
<sequence length="177" mass="19815">MKLVELGTILEIHRGKMPLNFSDSPKEGFLPYVDIEAFEKGVVKRYTDGKNAVPCEANQVLVVDRGSRFGLVGKALKGFIGSTLVKVQSPELDNNYLFYYLQSQLELLRFSGKAAMIPQIDWKFLKEQKIPLPSLNEQQKIVEPLVLLDVEGGASSAFKNSADFIKKQSLKRPLKAN</sequence>
<evidence type="ECO:0000313" key="5">
    <source>
        <dbReference type="EMBL" id="AFO51671.1"/>
    </source>
</evidence>
<name>I7CEK3_MYCHA</name>
<keyword evidence="3" id="KW-0238">DNA-binding</keyword>
<comment type="similarity">
    <text evidence="1">Belongs to the type-I restriction system S methylase family.</text>
</comment>
<organism evidence="5 6">
    <name type="scientific">Mycoplasma haematolamae (strain Purdue)</name>
    <dbReference type="NCBI Taxonomy" id="1212765"/>
    <lineage>
        <taxon>Bacteria</taxon>
        <taxon>Bacillati</taxon>
        <taxon>Mycoplasmatota</taxon>
        <taxon>Mollicutes</taxon>
        <taxon>Mycoplasmataceae</taxon>
        <taxon>Mycoplasma</taxon>
    </lineage>
</organism>
<dbReference type="HOGENOM" id="CLU_1516268_0_0_14"/>
<dbReference type="AlphaFoldDB" id="I7CEK3"/>
<dbReference type="InterPro" id="IPR044946">
    <property type="entry name" value="Restrct_endonuc_typeI_TRD_sf"/>
</dbReference>
<dbReference type="PANTHER" id="PTHR30408">
    <property type="entry name" value="TYPE-1 RESTRICTION ENZYME ECOKI SPECIFICITY PROTEIN"/>
    <property type="match status" value="1"/>
</dbReference>
<evidence type="ECO:0000256" key="3">
    <source>
        <dbReference type="ARBA" id="ARBA00023125"/>
    </source>
</evidence>
<protein>
    <submittedName>
        <fullName evidence="5">Type I restriction modification system HsdS component</fullName>
    </submittedName>
</protein>
<dbReference type="Proteomes" id="UP000006502">
    <property type="component" value="Chromosome"/>
</dbReference>
<gene>
    <name evidence="5" type="ordered locus">MHLP_00455</name>
</gene>
<dbReference type="InterPro" id="IPR052021">
    <property type="entry name" value="Type-I_RS_S_subunit"/>
</dbReference>
<feature type="domain" description="Type I restriction modification DNA specificity" evidence="4">
    <location>
        <begin position="2"/>
        <end position="145"/>
    </location>
</feature>
<dbReference type="InterPro" id="IPR000055">
    <property type="entry name" value="Restrct_endonuc_typeI_TRD"/>
</dbReference>
<dbReference type="GO" id="GO:0009307">
    <property type="term" value="P:DNA restriction-modification system"/>
    <property type="evidence" value="ECO:0007669"/>
    <property type="project" value="UniProtKB-KW"/>
</dbReference>
<reference evidence="5 6" key="1">
    <citation type="journal article" date="2012" name="J. Bacteriol.">
        <title>Genome Sequence of "Candidatus Mycoplasma haemolamae" Strain Purdue, a Red Blood Cell Pathogen of Alpacas (Vicugna pacos) and Llamas (Lama glama).</title>
        <authorList>
            <person name="Guimaraes A.M."/>
            <person name="Toth B."/>
            <person name="Santos A.P."/>
            <person name="do Nascimento N.C."/>
            <person name="Kritchevsky J.E."/>
            <person name="Messick J.B."/>
        </authorList>
    </citation>
    <scope>NUCLEOTIDE SEQUENCE [LARGE SCALE GENOMIC DNA]</scope>
    <source>
        <strain evidence="5 6">Purdue</strain>
    </source>
</reference>
<keyword evidence="2" id="KW-0680">Restriction system</keyword>
<dbReference type="GO" id="GO:0003677">
    <property type="term" value="F:DNA binding"/>
    <property type="evidence" value="ECO:0007669"/>
    <property type="project" value="UniProtKB-KW"/>
</dbReference>
<evidence type="ECO:0000259" key="4">
    <source>
        <dbReference type="Pfam" id="PF01420"/>
    </source>
</evidence>
<evidence type="ECO:0000256" key="2">
    <source>
        <dbReference type="ARBA" id="ARBA00022747"/>
    </source>
</evidence>